<feature type="domain" description="Amine oxidase" evidence="1">
    <location>
        <begin position="13"/>
        <end position="115"/>
    </location>
</feature>
<evidence type="ECO:0000313" key="3">
    <source>
        <dbReference type="Proteomes" id="UP001296776"/>
    </source>
</evidence>
<dbReference type="RefSeq" id="WP_200347980.1">
    <property type="nucleotide sequence ID" value="NZ_NRSJ01000044.1"/>
</dbReference>
<dbReference type="SUPFAM" id="SSF51905">
    <property type="entry name" value="FAD/NAD(P)-binding domain"/>
    <property type="match status" value="1"/>
</dbReference>
<proteinExistence type="predicted"/>
<gene>
    <name evidence="2" type="ORF">CKO40_18725</name>
</gene>
<reference evidence="2" key="2">
    <citation type="journal article" date="2020" name="Microorganisms">
        <title>Osmotic Adaptation and Compatible Solute Biosynthesis of Phototrophic Bacteria as Revealed from Genome Analyses.</title>
        <authorList>
            <person name="Imhoff J.F."/>
            <person name="Rahn T."/>
            <person name="Kunzel S."/>
            <person name="Keller A."/>
            <person name="Neulinger S.C."/>
        </authorList>
    </citation>
    <scope>NUCLEOTIDE SEQUENCE</scope>
    <source>
        <strain evidence="2">DSM 11080</strain>
    </source>
</reference>
<accession>A0AAJ0U765</accession>
<name>A0AAJ0U765_9GAMM</name>
<dbReference type="Gene3D" id="3.50.50.60">
    <property type="entry name" value="FAD/NAD(P)-binding domain"/>
    <property type="match status" value="3"/>
</dbReference>
<dbReference type="InterPro" id="IPR050464">
    <property type="entry name" value="Zeta_carotene_desat/Oxidored"/>
</dbReference>
<dbReference type="AlphaFoldDB" id="A0AAJ0U765"/>
<dbReference type="PANTHER" id="PTHR42923:SF3">
    <property type="entry name" value="PROTOPORPHYRINOGEN OXIDASE"/>
    <property type="match status" value="1"/>
</dbReference>
<keyword evidence="3" id="KW-1185">Reference proteome</keyword>
<dbReference type="PANTHER" id="PTHR42923">
    <property type="entry name" value="PROTOPORPHYRINOGEN OXIDASE"/>
    <property type="match status" value="1"/>
</dbReference>
<dbReference type="Gene3D" id="3.90.660.10">
    <property type="match status" value="1"/>
</dbReference>
<reference evidence="2" key="1">
    <citation type="submission" date="2017-08" db="EMBL/GenBank/DDBJ databases">
        <authorList>
            <person name="Imhoff J.F."/>
            <person name="Rahn T."/>
            <person name="Kuenzel S."/>
            <person name="Neulinger S.C."/>
        </authorList>
    </citation>
    <scope>NUCLEOTIDE SEQUENCE</scope>
    <source>
        <strain evidence="2">DSM 11080</strain>
    </source>
</reference>
<evidence type="ECO:0000259" key="1">
    <source>
        <dbReference type="Pfam" id="PF01593"/>
    </source>
</evidence>
<dbReference type="InterPro" id="IPR036188">
    <property type="entry name" value="FAD/NAD-bd_sf"/>
</dbReference>
<feature type="domain" description="Amine oxidase" evidence="1">
    <location>
        <begin position="177"/>
        <end position="272"/>
    </location>
</feature>
<dbReference type="Pfam" id="PF01593">
    <property type="entry name" value="Amino_oxidase"/>
    <property type="match status" value="2"/>
</dbReference>
<dbReference type="InterPro" id="IPR002937">
    <property type="entry name" value="Amino_oxidase"/>
</dbReference>
<protein>
    <submittedName>
        <fullName evidence="2">Amine oxidase</fullName>
    </submittedName>
</protein>
<dbReference type="Proteomes" id="UP001296776">
    <property type="component" value="Unassembled WGS sequence"/>
</dbReference>
<evidence type="ECO:0000313" key="2">
    <source>
        <dbReference type="EMBL" id="MBK1706526.1"/>
    </source>
</evidence>
<organism evidence="2 3">
    <name type="scientific">Halochromatium glycolicum</name>
    <dbReference type="NCBI Taxonomy" id="85075"/>
    <lineage>
        <taxon>Bacteria</taxon>
        <taxon>Pseudomonadati</taxon>
        <taxon>Pseudomonadota</taxon>
        <taxon>Gammaproteobacteria</taxon>
        <taxon>Chromatiales</taxon>
        <taxon>Chromatiaceae</taxon>
        <taxon>Halochromatium</taxon>
    </lineage>
</organism>
<dbReference type="GO" id="GO:0016491">
    <property type="term" value="F:oxidoreductase activity"/>
    <property type="evidence" value="ECO:0007669"/>
    <property type="project" value="InterPro"/>
</dbReference>
<sequence>MADHTHIVIGGGISGLSAAHYSVHAGIDTLLLEAAERPGGCIQSTAFDQLDGFWVEAGGHTCFNSYGNLLGIMEQLGLLGLTQAKAKRSYKLWVEGERRGILSALHPLELAVSLPGLFRVKKEGKRVVDYYGKVLGSKNYRDLFGPAFRSVVCQDADDFPAEALFRKKPRRKDVLRAFTMPGGLSDIPRGIAEQPGLTTRFGTRAEVITRDGDGFEIALQDGTRLRSERLTLAVPPDAAHELLSGVAPDAADAIRDLGVAEIDTLVMVFERAKVGVDEIAGLISVDAPFRSAVSRDFLADAHYRGFAFHFPAGQLDEREREQAACQAIDARPDDAAAIIHVRNRLPALRAGHMEKVKALDAALRGTRLAVTGNWFLGVSIEDCVTRSRTEHERLFGPIANPALSAAAG</sequence>
<comment type="caution">
    <text evidence="2">The sequence shown here is derived from an EMBL/GenBank/DDBJ whole genome shotgun (WGS) entry which is preliminary data.</text>
</comment>
<dbReference type="EMBL" id="NRSJ01000044">
    <property type="protein sequence ID" value="MBK1706526.1"/>
    <property type="molecule type" value="Genomic_DNA"/>
</dbReference>